<dbReference type="GO" id="GO:0071281">
    <property type="term" value="P:cellular response to iron ion"/>
    <property type="evidence" value="ECO:0007669"/>
    <property type="project" value="TreeGrafter"/>
</dbReference>
<gene>
    <name evidence="2" type="ORF">METZ01_LOCUS34573</name>
</gene>
<protein>
    <recommendedName>
        <fullName evidence="1">Fe/B12 periplasmic-binding domain-containing protein</fullName>
    </recommendedName>
</protein>
<accession>A0A381QT33</accession>
<reference evidence="2" key="1">
    <citation type="submission" date="2018-05" db="EMBL/GenBank/DDBJ databases">
        <authorList>
            <person name="Lanie J.A."/>
            <person name="Ng W.-L."/>
            <person name="Kazmierczak K.M."/>
            <person name="Andrzejewski T.M."/>
            <person name="Davidsen T.M."/>
            <person name="Wayne K.J."/>
            <person name="Tettelin H."/>
            <person name="Glass J.I."/>
            <person name="Rusch D."/>
            <person name="Podicherti R."/>
            <person name="Tsui H.-C.T."/>
            <person name="Winkler M.E."/>
        </authorList>
    </citation>
    <scope>NUCLEOTIDE SEQUENCE</scope>
</reference>
<evidence type="ECO:0000259" key="1">
    <source>
        <dbReference type="PROSITE" id="PS50983"/>
    </source>
</evidence>
<dbReference type="SUPFAM" id="SSF53807">
    <property type="entry name" value="Helical backbone' metal receptor"/>
    <property type="match status" value="1"/>
</dbReference>
<dbReference type="PANTHER" id="PTHR30535:SF34">
    <property type="entry name" value="MOLYBDATE-BINDING PROTEIN MOLA"/>
    <property type="match status" value="1"/>
</dbReference>
<dbReference type="Pfam" id="PF01497">
    <property type="entry name" value="Peripla_BP_2"/>
    <property type="match status" value="1"/>
</dbReference>
<proteinExistence type="predicted"/>
<evidence type="ECO:0000313" key="2">
    <source>
        <dbReference type="EMBL" id="SUZ81719.1"/>
    </source>
</evidence>
<dbReference type="InterPro" id="IPR050902">
    <property type="entry name" value="ABC_Transporter_SBP"/>
</dbReference>
<dbReference type="PROSITE" id="PS51257">
    <property type="entry name" value="PROKAR_LIPOPROTEIN"/>
    <property type="match status" value="1"/>
</dbReference>
<dbReference type="InterPro" id="IPR002491">
    <property type="entry name" value="ABC_transptr_periplasmic_BD"/>
</dbReference>
<dbReference type="PANTHER" id="PTHR30535">
    <property type="entry name" value="VITAMIN B12-BINDING PROTEIN"/>
    <property type="match status" value="1"/>
</dbReference>
<organism evidence="2">
    <name type="scientific">marine metagenome</name>
    <dbReference type="NCBI Taxonomy" id="408172"/>
    <lineage>
        <taxon>unclassified sequences</taxon>
        <taxon>metagenomes</taxon>
        <taxon>ecological metagenomes</taxon>
    </lineage>
</organism>
<name>A0A381QT33_9ZZZZ</name>
<dbReference type="PROSITE" id="PS50983">
    <property type="entry name" value="FE_B12_PBP"/>
    <property type="match status" value="1"/>
</dbReference>
<dbReference type="AlphaFoldDB" id="A0A381QT33"/>
<sequence>MVRPVLLNTSIAFVLMIGMASCSEGSSPTPKQPNPAAPASAPVPIKTYTHKQILPSTPITAPTPIPITKEIQSQKFPKDRIVQYFSAPSPPTYEKLTAQFPLTVIARDGSEIIFNKPPERIVAYDAAAVETIFAIGQGHKIIGTHSWVSHPVEVENIEKVGDAFNMNIERILDLDADLVFLFHPTFKEELEKAGLKVLLLESVDDDLMKMADTFRTWGQITGAVNEAEILAKNFESRIAKIKFILDPYHSGPSVFQDVGDLWTPGNNTLMGNVFQLLKLKNVAHDVDNYGQLSPEVIIDRNPQIIISSNPDLLYQNPAFNKLLPIKNKSIFKSNDDYLGIPGPRFILGLEELANEFYPGIFK</sequence>
<feature type="domain" description="Fe/B12 periplasmic-binding" evidence="1">
    <location>
        <begin position="120"/>
        <end position="362"/>
    </location>
</feature>
<dbReference type="EMBL" id="UINC01001479">
    <property type="protein sequence ID" value="SUZ81719.1"/>
    <property type="molecule type" value="Genomic_DNA"/>
</dbReference>
<dbReference type="Gene3D" id="3.40.50.1980">
    <property type="entry name" value="Nitrogenase molybdenum iron protein domain"/>
    <property type="match status" value="2"/>
</dbReference>